<feature type="coiled-coil region" evidence="1">
    <location>
        <begin position="65"/>
        <end position="104"/>
    </location>
</feature>
<evidence type="ECO:0000256" key="2">
    <source>
        <dbReference type="SAM" id="Phobius"/>
    </source>
</evidence>
<organism evidence="3 4">
    <name type="scientific">Methylobacterium gnaphalii</name>
    <dbReference type="NCBI Taxonomy" id="1010610"/>
    <lineage>
        <taxon>Bacteria</taxon>
        <taxon>Pseudomonadati</taxon>
        <taxon>Pseudomonadota</taxon>
        <taxon>Alphaproteobacteria</taxon>
        <taxon>Hyphomicrobiales</taxon>
        <taxon>Methylobacteriaceae</taxon>
        <taxon>Methylobacterium</taxon>
    </lineage>
</organism>
<protein>
    <submittedName>
        <fullName evidence="3">Uncharacterized protein</fullName>
    </submittedName>
</protein>
<accession>A0A512JPG9</accession>
<keyword evidence="2" id="KW-1133">Transmembrane helix</keyword>
<keyword evidence="1" id="KW-0175">Coiled coil</keyword>
<proteinExistence type="predicted"/>
<dbReference type="EMBL" id="BJZV01000023">
    <property type="protein sequence ID" value="GEP11839.1"/>
    <property type="molecule type" value="Genomic_DNA"/>
</dbReference>
<evidence type="ECO:0000256" key="1">
    <source>
        <dbReference type="SAM" id="Coils"/>
    </source>
</evidence>
<dbReference type="AlphaFoldDB" id="A0A512JPG9"/>
<dbReference type="RefSeq" id="WP_147048249.1">
    <property type="nucleotide sequence ID" value="NZ_BJZV01000023.1"/>
</dbReference>
<keyword evidence="2" id="KW-0472">Membrane</keyword>
<dbReference type="Proteomes" id="UP000321750">
    <property type="component" value="Unassembled WGS sequence"/>
</dbReference>
<name>A0A512JPG9_9HYPH</name>
<feature type="transmembrane region" description="Helical" evidence="2">
    <location>
        <begin position="26"/>
        <end position="44"/>
    </location>
</feature>
<keyword evidence="4" id="KW-1185">Reference proteome</keyword>
<reference evidence="3 4" key="1">
    <citation type="submission" date="2019-07" db="EMBL/GenBank/DDBJ databases">
        <title>Whole genome shotgun sequence of Methylobacterium gnaphalii NBRC 107716.</title>
        <authorList>
            <person name="Hosoyama A."/>
            <person name="Uohara A."/>
            <person name="Ohji S."/>
            <person name="Ichikawa N."/>
        </authorList>
    </citation>
    <scope>NUCLEOTIDE SEQUENCE [LARGE SCALE GENOMIC DNA]</scope>
    <source>
        <strain evidence="3 4">NBRC 107716</strain>
    </source>
</reference>
<evidence type="ECO:0000313" key="4">
    <source>
        <dbReference type="Proteomes" id="UP000321750"/>
    </source>
</evidence>
<gene>
    <name evidence="3" type="ORF">MGN01_36840</name>
</gene>
<sequence>MAALASLALRIGSAGASALGVSLPVLAILAGLALGAGPAGFIGLRLGQALGYRAGVAAADRTVDLNRMARDLAEARVDLDAERAASASARADAQRNAAAQAKAEKRNDAYARELAARGPLGACGLSNADLRRLRVNDWLVAPDGRRAKPAPRR</sequence>
<keyword evidence="2" id="KW-0812">Transmembrane</keyword>
<evidence type="ECO:0000313" key="3">
    <source>
        <dbReference type="EMBL" id="GEP11839.1"/>
    </source>
</evidence>
<comment type="caution">
    <text evidence="3">The sequence shown here is derived from an EMBL/GenBank/DDBJ whole genome shotgun (WGS) entry which is preliminary data.</text>
</comment>